<feature type="transmembrane region" description="Helical" evidence="1">
    <location>
        <begin position="21"/>
        <end position="43"/>
    </location>
</feature>
<keyword evidence="1" id="KW-1133">Transmembrane helix</keyword>
<dbReference type="Proteomes" id="UP000029067">
    <property type="component" value="Unassembled WGS sequence"/>
</dbReference>
<accession>A0A087APP7</accession>
<protein>
    <submittedName>
        <fullName evidence="2">Uncharacterized protein</fullName>
    </submittedName>
</protein>
<dbReference type="OrthoDB" id="3233871at2"/>
<dbReference type="AlphaFoldDB" id="A0A087APP7"/>
<evidence type="ECO:0000256" key="1">
    <source>
        <dbReference type="SAM" id="Phobius"/>
    </source>
</evidence>
<evidence type="ECO:0000313" key="2">
    <source>
        <dbReference type="EMBL" id="KFI60747.1"/>
    </source>
</evidence>
<keyword evidence="3" id="KW-1185">Reference proteome</keyword>
<feature type="transmembrane region" description="Helical" evidence="1">
    <location>
        <begin position="95"/>
        <end position="122"/>
    </location>
</feature>
<organism evidence="2 3">
    <name type="scientific">Bifidobacterium cuniculi</name>
    <dbReference type="NCBI Taxonomy" id="1688"/>
    <lineage>
        <taxon>Bacteria</taxon>
        <taxon>Bacillati</taxon>
        <taxon>Actinomycetota</taxon>
        <taxon>Actinomycetes</taxon>
        <taxon>Bifidobacteriales</taxon>
        <taxon>Bifidobacteriaceae</taxon>
        <taxon>Bifidobacterium</taxon>
    </lineage>
</organism>
<keyword evidence="1" id="KW-0472">Membrane</keyword>
<keyword evidence="1" id="KW-0812">Transmembrane</keyword>
<dbReference type="eggNOG" id="ENOG5031VAJ">
    <property type="taxonomic scope" value="Bacteria"/>
</dbReference>
<evidence type="ECO:0000313" key="3">
    <source>
        <dbReference type="Proteomes" id="UP000029067"/>
    </source>
</evidence>
<dbReference type="EMBL" id="JGYV01000018">
    <property type="protein sequence ID" value="KFI60747.1"/>
    <property type="molecule type" value="Genomic_DNA"/>
</dbReference>
<dbReference type="RefSeq" id="WP_033515234.1">
    <property type="nucleotide sequence ID" value="NZ_JGYV01000018.1"/>
</dbReference>
<proteinExistence type="predicted"/>
<feature type="transmembrane region" description="Helical" evidence="1">
    <location>
        <begin position="63"/>
        <end position="83"/>
    </location>
</feature>
<name>A0A087APP7_9BIFI</name>
<reference evidence="2 3" key="1">
    <citation type="submission" date="2014-03" db="EMBL/GenBank/DDBJ databases">
        <title>Genomics of Bifidobacteria.</title>
        <authorList>
            <person name="Ventura M."/>
            <person name="Milani C."/>
            <person name="Lugli G.A."/>
        </authorList>
    </citation>
    <scope>NUCLEOTIDE SEQUENCE [LARGE SCALE GENOMIC DNA]</scope>
    <source>
        <strain evidence="2 3">LMG 10738</strain>
    </source>
</reference>
<comment type="caution">
    <text evidence="2">The sequence shown here is derived from an EMBL/GenBank/DDBJ whole genome shotgun (WGS) entry which is preliminary data.</text>
</comment>
<gene>
    <name evidence="2" type="ORF">BCUN_1910</name>
</gene>
<sequence length="127" mass="13479">MATRERLDQYGNPKQPGTHTGLWKAVLVILGYVFTLPVLLTMVDSPADTAVNDWLTRGGNGAVALLVVATIIGWACWIAAFVLSRRPANAGKVGGWRGVVGPAVSVVTMLCAFCTVFALPLLCMAHL</sequence>